<feature type="active site" description="Charge relay system" evidence="10">
    <location>
        <position position="547"/>
    </location>
</feature>
<proteinExistence type="inferred from homology"/>
<sequence length="680" mass="75606">MGLSKLMSQALVGKQFDGIWHTSVVVYNREYFFGQEGISCCSPGLLQTGQLVERKPVGRTRYTDEELRKYISALSQSLFKPGSYELLKHNCNTFSAHLVRHLTGQEIPAYITNLPSAFLETPLGSVFRGVSEGAVSAIGPSTSRIPMQTGVLHRQLLSATVRPILFDEPLSFEFSPGELSTMFSESTGIALQWANSALPYLLKLSSPQLDSADVPIEALRLLRFNRWATFRQCKAICEVFRLAMWRSPELILTCLTDPDESLHKLPNTYPSPTGQISPSNYFDLDAAKSHLLCNVFALSYDWDLTTLPFVPLEPVAALCIRLIRCQDDETQSNGKYLAKSPEHEMAGLALTVNFAMCPLANESEAMEVAASLFHLLSVKKCFKYPFEALYALKAIHALIGTFPSIADLAKTLEIVNYIPELQSQVGLIEGDVEASPSHIGTVKAIVNEITSLTCTEQNFIIKSGAQRYASQLGLILVNPDTSPRGCNIPKEDDDFDFGSGAGFYVNATQDPWCKHYKMYDYVTVELPELIEKNFNVISGKYGLFGHSMGGHGALMVGLRNSDRFVSVSAFSAICHPSVVPWGIKAFTGYLGDDADWSVYDTVELIKKHKMRFATPPLIDQGDADEWLEKNLKPEDLVKACAETDQGINLRYHKGYDHSYFFISTFMEDHLQFHAKNLTSL</sequence>
<dbReference type="InterPro" id="IPR014186">
    <property type="entry name" value="S-formylglutathione_hydrol"/>
</dbReference>
<dbReference type="GO" id="GO:0052689">
    <property type="term" value="F:carboxylic ester hydrolase activity"/>
    <property type="evidence" value="ECO:0007669"/>
    <property type="project" value="UniProtKB-KW"/>
</dbReference>
<name>W6UNI9_ECHGR</name>
<comment type="caution">
    <text evidence="12">The sequence shown here is derived from an EMBL/GenBank/DDBJ whole genome shotgun (WGS) entry which is preliminary data.</text>
</comment>
<protein>
    <recommendedName>
        <fullName evidence="5">S-formylglutathione hydrolase</fullName>
        <ecNumber evidence="4">3.1.2.12</ecNumber>
    </recommendedName>
    <alternativeName>
        <fullName evidence="9">Esterase D</fullName>
    </alternativeName>
</protein>
<dbReference type="InterPro" id="IPR042266">
    <property type="entry name" value="PPPDE_sf"/>
</dbReference>
<dbReference type="AlphaFoldDB" id="W6UNI9"/>
<dbReference type="PROSITE" id="PS51858">
    <property type="entry name" value="PPPDE"/>
    <property type="match status" value="1"/>
</dbReference>
<feature type="active site" description="Charge relay system" evidence="10">
    <location>
        <position position="624"/>
    </location>
</feature>
<evidence type="ECO:0000256" key="8">
    <source>
        <dbReference type="ARBA" id="ARBA00022801"/>
    </source>
</evidence>
<dbReference type="GO" id="GO:0006508">
    <property type="term" value="P:proteolysis"/>
    <property type="evidence" value="ECO:0007669"/>
    <property type="project" value="UniProtKB-KW"/>
</dbReference>
<evidence type="ECO:0000256" key="3">
    <source>
        <dbReference type="ARBA" id="ARBA00008140"/>
    </source>
</evidence>
<keyword evidence="8 12" id="KW-0378">Hydrolase</keyword>
<dbReference type="Pfam" id="PF00756">
    <property type="entry name" value="Esterase"/>
    <property type="match status" value="1"/>
</dbReference>
<dbReference type="OMA" id="KSPEHEM"/>
<evidence type="ECO:0000256" key="9">
    <source>
        <dbReference type="ARBA" id="ARBA00032082"/>
    </source>
</evidence>
<dbReference type="EC" id="3.1.2.12" evidence="4"/>
<feature type="domain" description="PPPDE" evidence="11">
    <location>
        <begin position="1"/>
        <end position="132"/>
    </location>
</feature>
<comment type="function">
    <text evidence="1">Serine hydrolase involved in the detoxification of formaldehyde.</text>
</comment>
<dbReference type="Proteomes" id="UP000019149">
    <property type="component" value="Unassembled WGS sequence"/>
</dbReference>
<dbReference type="InterPro" id="IPR029058">
    <property type="entry name" value="AB_hydrolase_fold"/>
</dbReference>
<dbReference type="InterPro" id="IPR000801">
    <property type="entry name" value="Esterase-like"/>
</dbReference>
<dbReference type="PANTHER" id="PTHR10061">
    <property type="entry name" value="S-FORMYLGLUTATHIONE HYDROLASE"/>
    <property type="match status" value="1"/>
</dbReference>
<dbReference type="NCBIfam" id="TIGR02821">
    <property type="entry name" value="fghA_ester_D"/>
    <property type="match status" value="1"/>
</dbReference>
<comment type="similarity">
    <text evidence="3">Belongs to the DeSI family.</text>
</comment>
<evidence type="ECO:0000256" key="10">
    <source>
        <dbReference type="PIRSR" id="PIRSR614186-1"/>
    </source>
</evidence>
<keyword evidence="7" id="KW-0645">Protease</keyword>
<dbReference type="GO" id="GO:0005829">
    <property type="term" value="C:cytosol"/>
    <property type="evidence" value="ECO:0007669"/>
    <property type="project" value="TreeGrafter"/>
</dbReference>
<evidence type="ECO:0000259" key="11">
    <source>
        <dbReference type="PROSITE" id="PS51858"/>
    </source>
</evidence>
<dbReference type="GO" id="GO:0046294">
    <property type="term" value="P:formaldehyde catabolic process"/>
    <property type="evidence" value="ECO:0007669"/>
    <property type="project" value="InterPro"/>
</dbReference>
<dbReference type="STRING" id="6210.W6UNI9"/>
<organism evidence="12 13">
    <name type="scientific">Echinococcus granulosus</name>
    <name type="common">Hydatid tapeworm</name>
    <dbReference type="NCBI Taxonomy" id="6210"/>
    <lineage>
        <taxon>Eukaryota</taxon>
        <taxon>Metazoa</taxon>
        <taxon>Spiralia</taxon>
        <taxon>Lophotrochozoa</taxon>
        <taxon>Platyhelminthes</taxon>
        <taxon>Cestoda</taxon>
        <taxon>Eucestoda</taxon>
        <taxon>Cyclophyllidea</taxon>
        <taxon>Taeniidae</taxon>
        <taxon>Echinococcus</taxon>
        <taxon>Echinococcus granulosus group</taxon>
    </lineage>
</organism>
<gene>
    <name evidence="12" type="ORF">EGR_02214</name>
</gene>
<dbReference type="KEGG" id="egl:EGR_02214"/>
<dbReference type="Gene3D" id="3.40.50.1820">
    <property type="entry name" value="alpha/beta hydrolase"/>
    <property type="match status" value="1"/>
</dbReference>
<dbReference type="CTD" id="36337929"/>
<dbReference type="Pfam" id="PF05903">
    <property type="entry name" value="Peptidase_C97"/>
    <property type="match status" value="1"/>
</dbReference>
<dbReference type="InterPro" id="IPR008580">
    <property type="entry name" value="PPPDE_dom"/>
</dbReference>
<dbReference type="GO" id="GO:0018738">
    <property type="term" value="F:S-formylglutathione hydrolase activity"/>
    <property type="evidence" value="ECO:0007669"/>
    <property type="project" value="UniProtKB-EC"/>
</dbReference>
<dbReference type="GO" id="GO:0008233">
    <property type="term" value="F:peptidase activity"/>
    <property type="evidence" value="ECO:0007669"/>
    <property type="project" value="UniProtKB-KW"/>
</dbReference>
<dbReference type="SUPFAM" id="SSF53474">
    <property type="entry name" value="alpha/beta-Hydrolases"/>
    <property type="match status" value="1"/>
</dbReference>
<dbReference type="EMBL" id="APAU02000010">
    <property type="protein sequence ID" value="EUB62773.1"/>
    <property type="molecule type" value="Genomic_DNA"/>
</dbReference>
<evidence type="ECO:0000256" key="5">
    <source>
        <dbReference type="ARBA" id="ARBA00016774"/>
    </source>
</evidence>
<dbReference type="RefSeq" id="XP_024353969.1">
    <property type="nucleotide sequence ID" value="XM_024491463.1"/>
</dbReference>
<dbReference type="OrthoDB" id="6227366at2759"/>
<evidence type="ECO:0000256" key="4">
    <source>
        <dbReference type="ARBA" id="ARBA00012479"/>
    </source>
</evidence>
<dbReference type="PANTHER" id="PTHR10061:SF0">
    <property type="entry name" value="S-FORMYLGLUTATHIONE HYDROLASE"/>
    <property type="match status" value="1"/>
</dbReference>
<evidence type="ECO:0000256" key="2">
    <source>
        <dbReference type="ARBA" id="ARBA00005622"/>
    </source>
</evidence>
<dbReference type="SMART" id="SM01179">
    <property type="entry name" value="DUF862"/>
    <property type="match status" value="1"/>
</dbReference>
<keyword evidence="13" id="KW-1185">Reference proteome</keyword>
<dbReference type="GeneID" id="36337929"/>
<evidence type="ECO:0000256" key="1">
    <source>
        <dbReference type="ARBA" id="ARBA00002608"/>
    </source>
</evidence>
<evidence type="ECO:0000256" key="6">
    <source>
        <dbReference type="ARBA" id="ARBA00022487"/>
    </source>
</evidence>
<dbReference type="Gene3D" id="3.90.1720.30">
    <property type="entry name" value="PPPDE domains"/>
    <property type="match status" value="1"/>
</dbReference>
<keyword evidence="6" id="KW-0719">Serine esterase</keyword>
<accession>W6UNI9</accession>
<evidence type="ECO:0000313" key="12">
    <source>
        <dbReference type="EMBL" id="EUB62773.1"/>
    </source>
</evidence>
<reference evidence="12 13" key="1">
    <citation type="journal article" date="2013" name="Nat. Genet.">
        <title>The genome of the hydatid tapeworm Echinococcus granulosus.</title>
        <authorList>
            <person name="Zheng H."/>
            <person name="Zhang W."/>
            <person name="Zhang L."/>
            <person name="Zhang Z."/>
            <person name="Li J."/>
            <person name="Lu G."/>
            <person name="Zhu Y."/>
            <person name="Wang Y."/>
            <person name="Huang Y."/>
            <person name="Liu J."/>
            <person name="Kang H."/>
            <person name="Chen J."/>
            <person name="Wang L."/>
            <person name="Chen A."/>
            <person name="Yu S."/>
            <person name="Gao Z."/>
            <person name="Jin L."/>
            <person name="Gu W."/>
            <person name="Wang Z."/>
            <person name="Zhao L."/>
            <person name="Shi B."/>
            <person name="Wen H."/>
            <person name="Lin R."/>
            <person name="Jones M.K."/>
            <person name="Brejova B."/>
            <person name="Vinar T."/>
            <person name="Zhao G."/>
            <person name="McManus D.P."/>
            <person name="Chen Z."/>
            <person name="Zhou Y."/>
            <person name="Wang S."/>
        </authorList>
    </citation>
    <scope>NUCLEOTIDE SEQUENCE [LARGE SCALE GENOMIC DNA]</scope>
</reference>
<feature type="active site" description="Charge relay system" evidence="10">
    <location>
        <position position="657"/>
    </location>
</feature>
<evidence type="ECO:0000256" key="7">
    <source>
        <dbReference type="ARBA" id="ARBA00022670"/>
    </source>
</evidence>
<comment type="similarity">
    <text evidence="2">Belongs to the esterase D family.</text>
</comment>
<evidence type="ECO:0000313" key="13">
    <source>
        <dbReference type="Proteomes" id="UP000019149"/>
    </source>
</evidence>